<organism evidence="4 5">
    <name type="scientific">Arsenicibacter rosenii</name>
    <dbReference type="NCBI Taxonomy" id="1750698"/>
    <lineage>
        <taxon>Bacteria</taxon>
        <taxon>Pseudomonadati</taxon>
        <taxon>Bacteroidota</taxon>
        <taxon>Cytophagia</taxon>
        <taxon>Cytophagales</taxon>
        <taxon>Spirosomataceae</taxon>
        <taxon>Arsenicibacter</taxon>
    </lineage>
</organism>
<keyword evidence="3" id="KW-1133">Transmembrane helix</keyword>
<keyword evidence="1" id="KW-0175">Coiled coil</keyword>
<evidence type="ECO:0000256" key="3">
    <source>
        <dbReference type="SAM" id="Phobius"/>
    </source>
</evidence>
<feature type="transmembrane region" description="Helical" evidence="3">
    <location>
        <begin position="614"/>
        <end position="632"/>
    </location>
</feature>
<feature type="transmembrane region" description="Helical" evidence="3">
    <location>
        <begin position="503"/>
        <end position="520"/>
    </location>
</feature>
<feature type="compositionally biased region" description="Basic and acidic residues" evidence="2">
    <location>
        <begin position="809"/>
        <end position="820"/>
    </location>
</feature>
<dbReference type="PANTHER" id="PTHR18937">
    <property type="entry name" value="STRUCTURAL MAINTENANCE OF CHROMOSOMES SMC FAMILY MEMBER"/>
    <property type="match status" value="1"/>
</dbReference>
<feature type="coiled-coil region" evidence="1">
    <location>
        <begin position="23"/>
        <end position="75"/>
    </location>
</feature>
<keyword evidence="3" id="KW-0472">Membrane</keyword>
<feature type="coiled-coil region" evidence="1">
    <location>
        <begin position="114"/>
        <end position="141"/>
    </location>
</feature>
<evidence type="ECO:0000256" key="2">
    <source>
        <dbReference type="SAM" id="MobiDB-lite"/>
    </source>
</evidence>
<feature type="region of interest" description="Disordered" evidence="2">
    <location>
        <begin position="1354"/>
        <end position="1377"/>
    </location>
</feature>
<evidence type="ECO:0000256" key="1">
    <source>
        <dbReference type="SAM" id="Coils"/>
    </source>
</evidence>
<reference evidence="4 5" key="1">
    <citation type="submission" date="2016-10" db="EMBL/GenBank/DDBJ databases">
        <title>Arsenicibacter rosenii gen. nov., sp. nov., an efficient arsenic-methylating bacterium isolated from an arsenic-contaminated paddy soil.</title>
        <authorList>
            <person name="Huang K."/>
        </authorList>
    </citation>
    <scope>NUCLEOTIDE SEQUENCE [LARGE SCALE GENOMIC DNA]</scope>
    <source>
        <strain evidence="4 5">SM-1</strain>
    </source>
</reference>
<dbReference type="Proteomes" id="UP000181790">
    <property type="component" value="Unassembled WGS sequence"/>
</dbReference>
<feature type="transmembrane region" description="Helical" evidence="3">
    <location>
        <begin position="469"/>
        <end position="491"/>
    </location>
</feature>
<dbReference type="RefSeq" id="WP_071501664.1">
    <property type="nucleotide sequence ID" value="NZ_MORL01000001.1"/>
</dbReference>
<feature type="transmembrane region" description="Helical" evidence="3">
    <location>
        <begin position="1195"/>
        <end position="1214"/>
    </location>
</feature>
<comment type="caution">
    <text evidence="4">The sequence shown here is derived from an EMBL/GenBank/DDBJ whole genome shotgun (WGS) entry which is preliminary data.</text>
</comment>
<feature type="compositionally biased region" description="Low complexity" evidence="2">
    <location>
        <begin position="1366"/>
        <end position="1376"/>
    </location>
</feature>
<gene>
    <name evidence="4" type="ORF">BLX24_03620</name>
</gene>
<protein>
    <submittedName>
        <fullName evidence="4">Phage tail tape measure protein</fullName>
    </submittedName>
</protein>
<dbReference type="InterPro" id="IPR010090">
    <property type="entry name" value="Phage_tape_meas"/>
</dbReference>
<feature type="region of interest" description="Disordered" evidence="2">
    <location>
        <begin position="800"/>
        <end position="820"/>
    </location>
</feature>
<keyword evidence="3" id="KW-0812">Transmembrane</keyword>
<proteinExistence type="predicted"/>
<name>A0A1S2VRP5_9BACT</name>
<evidence type="ECO:0000313" key="4">
    <source>
        <dbReference type="EMBL" id="OIN61160.1"/>
    </source>
</evidence>
<feature type="coiled-coil region" evidence="1">
    <location>
        <begin position="441"/>
        <end position="468"/>
    </location>
</feature>
<dbReference type="NCBIfam" id="TIGR01760">
    <property type="entry name" value="tape_meas_TP901"/>
    <property type="match status" value="1"/>
</dbReference>
<evidence type="ECO:0000313" key="5">
    <source>
        <dbReference type="Proteomes" id="UP000181790"/>
    </source>
</evidence>
<accession>A0A1S2VRP5</accession>
<dbReference type="OrthoDB" id="840436at2"/>
<keyword evidence="5" id="KW-1185">Reference proteome</keyword>
<dbReference type="EMBL" id="MORL01000001">
    <property type="protein sequence ID" value="OIN61160.1"/>
    <property type="molecule type" value="Genomic_DNA"/>
</dbReference>
<sequence>MGQLDESVKLRTEIDTDEASVSLEGLKSELREVKGELREMGQVSDEWTDEQKEAYTELRRRQADLTDEIKEYTRSIDLNDASLNELRASSRLLHQELNQLKIGSEEWLEKMEQVKDVDGKIADVRQEMRNLNDAVDQQSSLWGQLKDDFLSTFAAIQLDDVIDAVVDFGKESVEAAAKQSDAFADIRKATGMTTEEVEGLNETLKNLDTRSSQEALLDIAQVGGQIGIATDEMRGFVEMTDKANVALGDEFSGGAEEVASKMGTLSQLFKETKDLNAGEAINQIGSAMNELGAAGSATAPVVAEFTTRIGQLGNLAPQISETMGLGAAMQELGLSAEIAAGGITNIMLTGANEIDAFAKQMGMAKSEVQGLINTNPNEFLLKLAESFKGLSNTQVAQRLAEMKVGSQESIKVMSLLASQTDVVRDKQQLAAKAMAEGTSLTNEFNLKNQTAAAELEKAKKQVENFKTELGVGLMPVVTTTVSGLVLFLNAIRNIPQFVTENKTAIGLLALGLVTLNANMIQAQVTTLAKVAADKAAAAASTLAAAADQVRAQRTAATTTAETAAGAATKSRTLQETLANAQTTISNGLTQAKVVLTNAWTVAQNALNTALKANPIGIVITAIAALAAGLVIAYEKSETFRGIVNGVWAALKVLWDMLSPVQDAFSGLFSLLQRGVALWLNLQQAVVGFAAGALQAILGAFYEPAKNAIMSLWNAIADFGNKLLEFGGKIAAFLGLDDVAAKARAAGEKMGTAFKEAYDKELTAARTKDAADHDAHVTKKTSADSAAALKSAQAMLNANKDALSGMGSDNDGHRTKEQQKEAEHAKKVAEEKKKANVDAVNDIRSRNIELIADEQTRKLAQLEFERDKERARITESKADHALKTRQMQLVEKQYEADVAAVQKDFRDKKAAEEKAAMEKYLADQEARKQKEKQLFDELIQYEQATNKTNSEFQLNLTTLTESQKLNLRKQQLQQSYNETAAAINKEYADKVKEIQDNVRDNDERMKAIKTLNEWKNSQLSAADQKHTQDMTALNQEHLEKRRANTKEFFDGINGLMNGDYTAFMGFLNKKLANDKAANNQKLQDFTQKGTETLEVAGQVVQSLQQLNQKFLDSQLKKIQKEKDTQVKSWEDQYKAGKISKEQFDKEVDKINQDSAAKEKEAKLTAWKRDQKLQIAMALINAAMAALKSLATMGFPLGLIGVAASAAMAAIQIGIIKSQKPPDFARGGFVNGGVPVGPRHGSRYGESGLAIVERNPDGTYGEEKGEMEGGEPVMILSRNTYANNRPIIDRLLHSSLHRNGAPIYKAGGIVGSDGGSYRDYLEPLRKGKMYLFGSKKKREAEEAAAAAQAEADAAMSDMGGDYSGDDGGYSSTTAGSADDTVSMTNEEIGKSQKLMEGIETNTADTVDKLGNANFALGAISIKLDTANGYLAQIAAKNLNVSVTNIINIQNNIEAVNRDSNL</sequence>